<feature type="non-terminal residue" evidence="1">
    <location>
        <position position="171"/>
    </location>
</feature>
<reference evidence="1 2" key="1">
    <citation type="journal article" date="2021" name="Sci. Rep.">
        <title>Genome sequencing of the multicellular alga Astrephomene provides insights into convergent evolution of germ-soma differentiation.</title>
        <authorList>
            <person name="Yamashita S."/>
            <person name="Yamamoto K."/>
            <person name="Matsuzaki R."/>
            <person name="Suzuki S."/>
            <person name="Yamaguchi H."/>
            <person name="Hirooka S."/>
            <person name="Minakuchi Y."/>
            <person name="Miyagishima S."/>
            <person name="Kawachi M."/>
            <person name="Toyoda A."/>
            <person name="Nozaki H."/>
        </authorList>
    </citation>
    <scope>NUCLEOTIDE SEQUENCE [LARGE SCALE GENOMIC DNA]</scope>
    <source>
        <strain evidence="1 2">NIES-4017</strain>
    </source>
</reference>
<protein>
    <submittedName>
        <fullName evidence="1">Uncharacterized protein</fullName>
    </submittedName>
</protein>
<comment type="caution">
    <text evidence="1">The sequence shown here is derived from an EMBL/GenBank/DDBJ whole genome shotgun (WGS) entry which is preliminary data.</text>
</comment>
<evidence type="ECO:0000313" key="1">
    <source>
        <dbReference type="EMBL" id="GFR51678.1"/>
    </source>
</evidence>
<proteinExistence type="predicted"/>
<sequence length="171" mass="19055">MILRQTALRSARRGVAAASMPAGSAGLWNLAEFLGLPQKGPAEVEVVAIDPRTVLQPDLLQSAPLESCAASIRVPRELLPKLSKGDSELADMDEPGNAWYFGERSEIFDYRLVGEIPTKSGYAAFIPRDALEALRRGDPQQLRRLLRWEDFLQLVSDEVVWPHRKTPFLFA</sequence>
<keyword evidence="2" id="KW-1185">Reference proteome</keyword>
<organism evidence="1 2">
    <name type="scientific">Astrephomene gubernaculifera</name>
    <dbReference type="NCBI Taxonomy" id="47775"/>
    <lineage>
        <taxon>Eukaryota</taxon>
        <taxon>Viridiplantae</taxon>
        <taxon>Chlorophyta</taxon>
        <taxon>core chlorophytes</taxon>
        <taxon>Chlorophyceae</taxon>
        <taxon>CS clade</taxon>
        <taxon>Chlamydomonadales</taxon>
        <taxon>Astrephomenaceae</taxon>
        <taxon>Astrephomene</taxon>
    </lineage>
</organism>
<dbReference type="AlphaFoldDB" id="A0AAD3HSN7"/>
<dbReference type="EMBL" id="BMAR01000053">
    <property type="protein sequence ID" value="GFR51678.1"/>
    <property type="molecule type" value="Genomic_DNA"/>
</dbReference>
<evidence type="ECO:0000313" key="2">
    <source>
        <dbReference type="Proteomes" id="UP001054857"/>
    </source>
</evidence>
<dbReference type="Proteomes" id="UP001054857">
    <property type="component" value="Unassembled WGS sequence"/>
</dbReference>
<accession>A0AAD3HSN7</accession>
<name>A0AAD3HSN7_9CHLO</name>
<gene>
    <name evidence="1" type="ORF">Agub_g14121</name>
</gene>